<evidence type="ECO:0000256" key="1">
    <source>
        <dbReference type="ARBA" id="ARBA00004496"/>
    </source>
</evidence>
<dbReference type="GeneTree" id="ENSGT00940000154756"/>
<dbReference type="Proteomes" id="UP000007754">
    <property type="component" value="Chromosome 2"/>
</dbReference>
<dbReference type="InParanoid" id="A0A674HVI9"/>
<reference evidence="6" key="2">
    <citation type="submission" date="2025-08" db="UniProtKB">
        <authorList>
            <consortium name="Ensembl"/>
        </authorList>
    </citation>
    <scope>IDENTIFICATION</scope>
</reference>
<accession>A0A674HVI9</accession>
<dbReference type="GO" id="GO:0005737">
    <property type="term" value="C:cytoplasm"/>
    <property type="evidence" value="ECO:0007669"/>
    <property type="project" value="UniProtKB-SubCell"/>
</dbReference>
<organism evidence="6 7">
    <name type="scientific">Taeniopygia guttata</name>
    <name type="common">Zebra finch</name>
    <name type="synonym">Poephila guttata</name>
    <dbReference type="NCBI Taxonomy" id="59729"/>
    <lineage>
        <taxon>Eukaryota</taxon>
        <taxon>Metazoa</taxon>
        <taxon>Chordata</taxon>
        <taxon>Craniata</taxon>
        <taxon>Vertebrata</taxon>
        <taxon>Euteleostomi</taxon>
        <taxon>Archelosauria</taxon>
        <taxon>Archosauria</taxon>
        <taxon>Dinosauria</taxon>
        <taxon>Saurischia</taxon>
        <taxon>Theropoda</taxon>
        <taxon>Coelurosauria</taxon>
        <taxon>Aves</taxon>
        <taxon>Neognathae</taxon>
        <taxon>Neoaves</taxon>
        <taxon>Telluraves</taxon>
        <taxon>Australaves</taxon>
        <taxon>Passeriformes</taxon>
        <taxon>Passeroidea</taxon>
        <taxon>Estrildidae</taxon>
        <taxon>Estrildinae</taxon>
        <taxon>Taeniopygia</taxon>
    </lineage>
</organism>
<dbReference type="InterPro" id="IPR052385">
    <property type="entry name" value="Obscurin/Obscurin-like_Reg"/>
</dbReference>
<dbReference type="Ensembl" id="ENSTGUT00000036889.1">
    <property type="protein sequence ID" value="ENSTGUP00000038584.1"/>
    <property type="gene ID" value="ENSTGUG00000027931.1"/>
</dbReference>
<dbReference type="PANTHER" id="PTHR35971">
    <property type="entry name" value="SI:DKEY-31G6.6"/>
    <property type="match status" value="1"/>
</dbReference>
<dbReference type="Pfam" id="PF07679">
    <property type="entry name" value="I-set"/>
    <property type="match status" value="1"/>
</dbReference>
<proteinExistence type="predicted"/>
<comment type="subcellular location">
    <subcellularLocation>
        <location evidence="1">Cytoplasm</location>
    </subcellularLocation>
</comment>
<dbReference type="InterPro" id="IPR003598">
    <property type="entry name" value="Ig_sub2"/>
</dbReference>
<dbReference type="SMART" id="SM00408">
    <property type="entry name" value="IGc2"/>
    <property type="match status" value="1"/>
</dbReference>
<sequence>IGIRAAGICALPAFFKEGLKNREATDGATATLRCELSKVGVPVEWKKGDKALKPSEKYRMRQEDIAAELLIRDLEVEDTGEYSCVCGDQKTSAVLTVHGKKAALCWDSSTSRTALFSLPSHLTVVYSAENLVLIEILTSQHYSAGPDLGNNGGNFVPGSAIVDNDELCLPLQKE</sequence>
<reference evidence="6 7" key="1">
    <citation type="journal article" date="2010" name="Nature">
        <title>The genome of a songbird.</title>
        <authorList>
            <person name="Warren W.C."/>
            <person name="Clayton D.F."/>
            <person name="Ellegren H."/>
            <person name="Arnold A.P."/>
            <person name="Hillier L.W."/>
            <person name="Kunstner A."/>
            <person name="Searle S."/>
            <person name="White S."/>
            <person name="Vilella A.J."/>
            <person name="Fairley S."/>
            <person name="Heger A."/>
            <person name="Kong L."/>
            <person name="Ponting C.P."/>
            <person name="Jarvis E.D."/>
            <person name="Mello C.V."/>
            <person name="Minx P."/>
            <person name="Lovell P."/>
            <person name="Velho T.A."/>
            <person name="Ferris M."/>
            <person name="Balakrishnan C.N."/>
            <person name="Sinha S."/>
            <person name="Blatti C."/>
            <person name="London S.E."/>
            <person name="Li Y."/>
            <person name="Lin Y.C."/>
            <person name="George J."/>
            <person name="Sweedler J."/>
            <person name="Southey B."/>
            <person name="Gunaratne P."/>
            <person name="Watson M."/>
            <person name="Nam K."/>
            <person name="Backstrom N."/>
            <person name="Smeds L."/>
            <person name="Nabholz B."/>
            <person name="Itoh Y."/>
            <person name="Whitney O."/>
            <person name="Pfenning A.R."/>
            <person name="Howard J."/>
            <person name="Volker M."/>
            <person name="Skinner B.M."/>
            <person name="Griffin D.K."/>
            <person name="Ye L."/>
            <person name="McLaren W.M."/>
            <person name="Flicek P."/>
            <person name="Quesada V."/>
            <person name="Velasco G."/>
            <person name="Lopez-Otin C."/>
            <person name="Puente X.S."/>
            <person name="Olender T."/>
            <person name="Lancet D."/>
            <person name="Smit A.F."/>
            <person name="Hubley R."/>
            <person name="Konkel M.K."/>
            <person name="Walker J.A."/>
            <person name="Batzer M.A."/>
            <person name="Gu W."/>
            <person name="Pollock D.D."/>
            <person name="Chen L."/>
            <person name="Cheng Z."/>
            <person name="Eichler E.E."/>
            <person name="Stapley J."/>
            <person name="Slate J."/>
            <person name="Ekblom R."/>
            <person name="Birkhead T."/>
            <person name="Burke T."/>
            <person name="Burt D."/>
            <person name="Scharff C."/>
            <person name="Adam I."/>
            <person name="Richard H."/>
            <person name="Sultan M."/>
            <person name="Soldatov A."/>
            <person name="Lehrach H."/>
            <person name="Edwards S.V."/>
            <person name="Yang S.P."/>
            <person name="Li X."/>
            <person name="Graves T."/>
            <person name="Fulton L."/>
            <person name="Nelson J."/>
            <person name="Chinwalla A."/>
            <person name="Hou S."/>
            <person name="Mardis E.R."/>
            <person name="Wilson R.K."/>
        </authorList>
    </citation>
    <scope>NUCLEOTIDE SEQUENCE [LARGE SCALE GENOMIC DNA]</scope>
</reference>
<evidence type="ECO:0000256" key="2">
    <source>
        <dbReference type="ARBA" id="ARBA00022490"/>
    </source>
</evidence>
<dbReference type="InterPro" id="IPR013098">
    <property type="entry name" value="Ig_I-set"/>
</dbReference>
<dbReference type="FunFam" id="2.60.40.10:FF:000228">
    <property type="entry name" value="obscurin isoform X4"/>
    <property type="match status" value="1"/>
</dbReference>
<dbReference type="InterPro" id="IPR036179">
    <property type="entry name" value="Ig-like_dom_sf"/>
</dbReference>
<dbReference type="SMART" id="SM00409">
    <property type="entry name" value="IG"/>
    <property type="match status" value="1"/>
</dbReference>
<name>A0A674HVI9_TAEGU</name>
<dbReference type="PANTHER" id="PTHR35971:SF5">
    <property type="entry name" value="OBSCURIN LIKE CYTOSKELETAL ADAPTOR 1"/>
    <property type="match status" value="1"/>
</dbReference>
<dbReference type="OMA" id="WYSRTPR"/>
<dbReference type="InterPro" id="IPR007110">
    <property type="entry name" value="Ig-like_dom"/>
</dbReference>
<evidence type="ECO:0000313" key="6">
    <source>
        <dbReference type="Ensembl" id="ENSTGUP00000038584.1"/>
    </source>
</evidence>
<dbReference type="InterPro" id="IPR013783">
    <property type="entry name" value="Ig-like_fold"/>
</dbReference>
<dbReference type="InterPro" id="IPR003599">
    <property type="entry name" value="Ig_sub"/>
</dbReference>
<keyword evidence="4" id="KW-1015">Disulfide bond</keyword>
<evidence type="ECO:0000256" key="3">
    <source>
        <dbReference type="ARBA" id="ARBA00022553"/>
    </source>
</evidence>
<dbReference type="PROSITE" id="PS50835">
    <property type="entry name" value="IG_LIKE"/>
    <property type="match status" value="1"/>
</dbReference>
<keyword evidence="3" id="KW-0597">Phosphoprotein</keyword>
<keyword evidence="7" id="KW-1185">Reference proteome</keyword>
<keyword evidence="2" id="KW-0963">Cytoplasm</keyword>
<evidence type="ECO:0000259" key="5">
    <source>
        <dbReference type="PROSITE" id="PS50835"/>
    </source>
</evidence>
<feature type="domain" description="Ig-like" evidence="5">
    <location>
        <begin position="12"/>
        <end position="96"/>
    </location>
</feature>
<dbReference type="Gene3D" id="2.60.40.10">
    <property type="entry name" value="Immunoglobulins"/>
    <property type="match status" value="1"/>
</dbReference>
<evidence type="ECO:0000256" key="4">
    <source>
        <dbReference type="ARBA" id="ARBA00023157"/>
    </source>
</evidence>
<evidence type="ECO:0000313" key="7">
    <source>
        <dbReference type="Proteomes" id="UP000007754"/>
    </source>
</evidence>
<reference evidence="6" key="3">
    <citation type="submission" date="2025-09" db="UniProtKB">
        <authorList>
            <consortium name="Ensembl"/>
        </authorList>
    </citation>
    <scope>IDENTIFICATION</scope>
</reference>
<protein>
    <recommendedName>
        <fullName evidence="5">Ig-like domain-containing protein</fullName>
    </recommendedName>
</protein>
<dbReference type="SUPFAM" id="SSF48726">
    <property type="entry name" value="Immunoglobulin"/>
    <property type="match status" value="1"/>
</dbReference>
<dbReference type="AlphaFoldDB" id="A0A674HVI9"/>